<dbReference type="GO" id="GO:0008483">
    <property type="term" value="F:transaminase activity"/>
    <property type="evidence" value="ECO:0007669"/>
    <property type="project" value="UniProtKB-KW"/>
</dbReference>
<keyword evidence="6" id="KW-0808">Transferase</keyword>
<dbReference type="RefSeq" id="WP_109322981.1">
    <property type="nucleotide sequence ID" value="NZ_CP029346.1"/>
</dbReference>
<evidence type="ECO:0000313" key="6">
    <source>
        <dbReference type="EMBL" id="AWL09285.1"/>
    </source>
</evidence>
<evidence type="ECO:0000313" key="7">
    <source>
        <dbReference type="Proteomes" id="UP000245468"/>
    </source>
</evidence>
<sequence length="356" mass="39771">MLHVTKSFLPDLKEYVSYLERIWESNHLTNDGPLLRELEQKLRDYLQVEHVIFVTNGTIALQLALKALQVKGEVITTPFSYCATSNSILWEGSTPIFADIDANSLTVESAQIKSKITSNTQAILTTHVYGNAGDLEAQEEIAAAYDIPLIYDGAHAFGVNYKGKSIFNYGTVSTCSFHATKVFHSVEGGAVVTNDSKLAAKIIELRSFGHKNDDYFSAGINGKNSEFHAAMGLVNLGHFEQIRNYRKWACELYDSLLQVPGDAIQFNPVMERNYSYYPVMFPTEGSLLKAVSKLNAVQINPRRYFYPSLNTLSFVDKQSCPVSEDIALRVLCLPLSAEIKEDEIRLISDLVNQSFN</sequence>
<evidence type="ECO:0000256" key="2">
    <source>
        <dbReference type="ARBA" id="ARBA00037999"/>
    </source>
</evidence>
<keyword evidence="6" id="KW-0032">Aminotransferase</keyword>
<name>A0A2S2DV86_9BACT</name>
<dbReference type="InterPro" id="IPR015421">
    <property type="entry name" value="PyrdxlP-dep_Trfase_major"/>
</dbReference>
<dbReference type="PIRSF" id="PIRSF000390">
    <property type="entry name" value="PLP_StrS"/>
    <property type="match status" value="1"/>
</dbReference>
<organism evidence="6 7">
    <name type="scientific">Aquirufa nivalisilvae</name>
    <dbReference type="NCBI Taxonomy" id="2516557"/>
    <lineage>
        <taxon>Bacteria</taxon>
        <taxon>Pseudomonadati</taxon>
        <taxon>Bacteroidota</taxon>
        <taxon>Cytophagia</taxon>
        <taxon>Cytophagales</taxon>
        <taxon>Flectobacillaceae</taxon>
        <taxon>Aquirufa</taxon>
    </lineage>
</organism>
<dbReference type="OrthoDB" id="9810913at2"/>
<protein>
    <submittedName>
        <fullName evidence="6">dTDP-4-amino-4,6-dideoxy-D-glucose transaminase</fullName>
        <ecNumber evidence="6">2.6.1.-</ecNumber>
    </submittedName>
</protein>
<evidence type="ECO:0000256" key="3">
    <source>
        <dbReference type="PIRSR" id="PIRSR000390-1"/>
    </source>
</evidence>
<dbReference type="Pfam" id="PF01041">
    <property type="entry name" value="DegT_DnrJ_EryC1"/>
    <property type="match status" value="1"/>
</dbReference>
<dbReference type="EC" id="2.6.1.-" evidence="6"/>
<evidence type="ECO:0000256" key="4">
    <source>
        <dbReference type="PIRSR" id="PIRSR000390-2"/>
    </source>
</evidence>
<dbReference type="KEGG" id="psez:HME7025_01428"/>
<proteinExistence type="inferred from homology"/>
<dbReference type="PANTHER" id="PTHR30244:SF9">
    <property type="entry name" value="PROTEIN RV3402C"/>
    <property type="match status" value="1"/>
</dbReference>
<feature type="modified residue" description="N6-(pyridoxal phosphate)lysine" evidence="4">
    <location>
        <position position="181"/>
    </location>
</feature>
<evidence type="ECO:0000256" key="1">
    <source>
        <dbReference type="ARBA" id="ARBA00022898"/>
    </source>
</evidence>
<dbReference type="GO" id="GO:0030170">
    <property type="term" value="F:pyridoxal phosphate binding"/>
    <property type="evidence" value="ECO:0007669"/>
    <property type="project" value="TreeGrafter"/>
</dbReference>
<evidence type="ECO:0000256" key="5">
    <source>
        <dbReference type="RuleBase" id="RU004508"/>
    </source>
</evidence>
<gene>
    <name evidence="6" type="ORF">HME7025_01428</name>
</gene>
<dbReference type="EMBL" id="CP029346">
    <property type="protein sequence ID" value="AWL09285.1"/>
    <property type="molecule type" value="Genomic_DNA"/>
</dbReference>
<dbReference type="AlphaFoldDB" id="A0A2S2DV86"/>
<dbReference type="CDD" id="cd00616">
    <property type="entry name" value="AHBA_syn"/>
    <property type="match status" value="1"/>
</dbReference>
<keyword evidence="7" id="KW-1185">Reference proteome</keyword>
<comment type="similarity">
    <text evidence="2 5">Belongs to the DegT/DnrJ/EryC1 family.</text>
</comment>
<dbReference type="InterPro" id="IPR015424">
    <property type="entry name" value="PyrdxlP-dep_Trfase"/>
</dbReference>
<dbReference type="Gene3D" id="3.40.640.10">
    <property type="entry name" value="Type I PLP-dependent aspartate aminotransferase-like (Major domain)"/>
    <property type="match status" value="1"/>
</dbReference>
<dbReference type="GO" id="GO:0000271">
    <property type="term" value="P:polysaccharide biosynthetic process"/>
    <property type="evidence" value="ECO:0007669"/>
    <property type="project" value="TreeGrafter"/>
</dbReference>
<feature type="active site" description="Proton acceptor" evidence="3">
    <location>
        <position position="181"/>
    </location>
</feature>
<accession>A0A2S2DV86</accession>
<reference evidence="7" key="1">
    <citation type="submission" date="2018-05" db="EMBL/GenBank/DDBJ databases">
        <title>Pseudarcicella sp. HME7025 Genome sequencing and assembly.</title>
        <authorList>
            <person name="Kim H."/>
            <person name="Kang H."/>
            <person name="Joh K."/>
        </authorList>
    </citation>
    <scope>NUCLEOTIDE SEQUENCE [LARGE SCALE GENOMIC DNA]</scope>
    <source>
        <strain evidence="7">HME7025</strain>
    </source>
</reference>
<dbReference type="PANTHER" id="PTHR30244">
    <property type="entry name" value="TRANSAMINASE"/>
    <property type="match status" value="1"/>
</dbReference>
<dbReference type="Proteomes" id="UP000245468">
    <property type="component" value="Chromosome"/>
</dbReference>
<dbReference type="InterPro" id="IPR000653">
    <property type="entry name" value="DegT/StrS_aminotransferase"/>
</dbReference>
<dbReference type="SUPFAM" id="SSF53383">
    <property type="entry name" value="PLP-dependent transferases"/>
    <property type="match status" value="1"/>
</dbReference>
<keyword evidence="1 4" id="KW-0663">Pyridoxal phosphate</keyword>